<dbReference type="EMBL" id="JACJPY010000125">
    <property type="protein sequence ID" value="MBD2152630.1"/>
    <property type="molecule type" value="Genomic_DNA"/>
</dbReference>
<feature type="domain" description="Methyltransferase small" evidence="7">
    <location>
        <begin position="39"/>
        <end position="142"/>
    </location>
</feature>
<keyword evidence="4 6" id="KW-0949">S-adenosyl-L-methionine</keyword>
<dbReference type="GO" id="GO:0003676">
    <property type="term" value="F:nucleic acid binding"/>
    <property type="evidence" value="ECO:0007669"/>
    <property type="project" value="InterPro"/>
</dbReference>
<evidence type="ECO:0000256" key="3">
    <source>
        <dbReference type="ARBA" id="ARBA00022679"/>
    </source>
</evidence>
<reference evidence="8" key="2">
    <citation type="submission" date="2020-08" db="EMBL/GenBank/DDBJ databases">
        <authorList>
            <person name="Chen M."/>
            <person name="Teng W."/>
            <person name="Zhao L."/>
            <person name="Hu C."/>
            <person name="Zhou Y."/>
            <person name="Han B."/>
            <person name="Song L."/>
            <person name="Shu W."/>
        </authorList>
    </citation>
    <scope>NUCLEOTIDE SEQUENCE</scope>
    <source>
        <strain evidence="8">FACHB-1277</strain>
    </source>
</reference>
<comment type="catalytic activity">
    <reaction evidence="6">
        <text>adenosine(37) in tRNA1(Val) + S-adenosyl-L-methionine = N(6)-methyladenosine(37) in tRNA1(Val) + S-adenosyl-L-homocysteine + H(+)</text>
        <dbReference type="Rhea" id="RHEA:43160"/>
        <dbReference type="Rhea" id="RHEA-COMP:10369"/>
        <dbReference type="Rhea" id="RHEA-COMP:10370"/>
        <dbReference type="ChEBI" id="CHEBI:15378"/>
        <dbReference type="ChEBI" id="CHEBI:57856"/>
        <dbReference type="ChEBI" id="CHEBI:59789"/>
        <dbReference type="ChEBI" id="CHEBI:74411"/>
        <dbReference type="ChEBI" id="CHEBI:74449"/>
        <dbReference type="EC" id="2.1.1.223"/>
    </reaction>
</comment>
<dbReference type="Gene3D" id="3.40.50.150">
    <property type="entry name" value="Vaccinia Virus protein VP39"/>
    <property type="match status" value="1"/>
</dbReference>
<evidence type="ECO:0000256" key="4">
    <source>
        <dbReference type="ARBA" id="ARBA00022691"/>
    </source>
</evidence>
<proteinExistence type="inferred from homology"/>
<comment type="subcellular location">
    <subcellularLocation>
        <location evidence="6">Cytoplasm</location>
    </subcellularLocation>
</comment>
<evidence type="ECO:0000256" key="5">
    <source>
        <dbReference type="ARBA" id="ARBA00022694"/>
    </source>
</evidence>
<evidence type="ECO:0000256" key="6">
    <source>
        <dbReference type="HAMAP-Rule" id="MF_01872"/>
    </source>
</evidence>
<dbReference type="InterPro" id="IPR002052">
    <property type="entry name" value="DNA_methylase_N6_adenine_CS"/>
</dbReference>
<comment type="similarity">
    <text evidence="6">Belongs to the methyltransferase superfamily. tRNA (adenine-N(6)-)-methyltransferase family.</text>
</comment>
<keyword evidence="9" id="KW-1185">Reference proteome</keyword>
<evidence type="ECO:0000256" key="2">
    <source>
        <dbReference type="ARBA" id="ARBA00022603"/>
    </source>
</evidence>
<keyword evidence="2 6" id="KW-0489">Methyltransferase</keyword>
<dbReference type="PANTHER" id="PTHR47739:SF1">
    <property type="entry name" value="TRNA1(VAL) (ADENINE(37)-N6)-METHYLTRANSFERASE"/>
    <property type="match status" value="1"/>
</dbReference>
<comment type="caution">
    <text evidence="8">The sequence shown here is derived from an EMBL/GenBank/DDBJ whole genome shotgun (WGS) entry which is preliminary data.</text>
</comment>
<protein>
    <recommendedName>
        <fullName evidence="6">tRNA1(Val) (adenine(37)-N6)-methyltransferase</fullName>
        <ecNumber evidence="6">2.1.1.223</ecNumber>
    </recommendedName>
    <alternativeName>
        <fullName evidence="6">tRNA m6A37 methyltransferase</fullName>
    </alternativeName>
</protein>
<dbReference type="EC" id="2.1.1.223" evidence="6"/>
<dbReference type="GO" id="GO:0032259">
    <property type="term" value="P:methylation"/>
    <property type="evidence" value="ECO:0007669"/>
    <property type="project" value="UniProtKB-KW"/>
</dbReference>
<keyword evidence="5 6" id="KW-0819">tRNA processing</keyword>
<keyword evidence="1 6" id="KW-0963">Cytoplasm</keyword>
<gene>
    <name evidence="8" type="ORF">H6F44_21275</name>
</gene>
<evidence type="ECO:0000313" key="9">
    <source>
        <dbReference type="Proteomes" id="UP000631421"/>
    </source>
</evidence>
<dbReference type="GO" id="GO:0016430">
    <property type="term" value="F:tRNA (adenine-N6)-methyltransferase activity"/>
    <property type="evidence" value="ECO:0007669"/>
    <property type="project" value="UniProtKB-UniRule"/>
</dbReference>
<dbReference type="InterPro" id="IPR029063">
    <property type="entry name" value="SAM-dependent_MTases_sf"/>
</dbReference>
<dbReference type="HAMAP" id="MF_01872">
    <property type="entry name" value="tRNA_methyltr_YfiC"/>
    <property type="match status" value="1"/>
</dbReference>
<dbReference type="Pfam" id="PF05175">
    <property type="entry name" value="MTS"/>
    <property type="match status" value="1"/>
</dbReference>
<evidence type="ECO:0000259" key="7">
    <source>
        <dbReference type="Pfam" id="PF05175"/>
    </source>
</evidence>
<dbReference type="InterPro" id="IPR007848">
    <property type="entry name" value="Small_mtfrase_dom"/>
</dbReference>
<dbReference type="PROSITE" id="PS00092">
    <property type="entry name" value="N6_MTASE"/>
    <property type="match status" value="1"/>
</dbReference>
<organism evidence="8 9">
    <name type="scientific">Pseudanabaena cinerea FACHB-1277</name>
    <dbReference type="NCBI Taxonomy" id="2949581"/>
    <lineage>
        <taxon>Bacteria</taxon>
        <taxon>Bacillati</taxon>
        <taxon>Cyanobacteriota</taxon>
        <taxon>Cyanophyceae</taxon>
        <taxon>Pseudanabaenales</taxon>
        <taxon>Pseudanabaenaceae</taxon>
        <taxon>Pseudanabaena</taxon>
        <taxon>Pseudanabaena cinerea</taxon>
    </lineage>
</organism>
<accession>A0A926Z8C2</accession>
<evidence type="ECO:0000313" key="8">
    <source>
        <dbReference type="EMBL" id="MBD2152630.1"/>
    </source>
</evidence>
<dbReference type="PANTHER" id="PTHR47739">
    <property type="entry name" value="TRNA1(VAL) (ADENINE(37)-N6)-METHYLTRANSFERASE"/>
    <property type="match status" value="1"/>
</dbReference>
<comment type="function">
    <text evidence="6">Specifically methylates the adenine in position 37 of tRNA(1)(Val) (anticodon cmo5UAC).</text>
</comment>
<dbReference type="Proteomes" id="UP000631421">
    <property type="component" value="Unassembled WGS sequence"/>
</dbReference>
<sequence>MPRRKSCFEFKQFAIHQDQCAMKVGTDGILLGAWADVCHRQRVLDIGTGTGLLALMIAQRSPNSIIDAVEIDHSAYLQAVDNVRRSPWSERIHVYHGSIQELASSLSQTHVLKYDLIISNPPFFENAYKSPQSSRNLARHSDRLSPTELLQVSSQLLNTQGSLAVIYPWETAQKLITNAARFNLFSDRQLLIKPTSDRAIKRVLIQFIKNIALPTSPPNLSLNSQSPNLVIEIAKHIYSPEFIALTKDFYS</sequence>
<dbReference type="GO" id="GO:0008033">
    <property type="term" value="P:tRNA processing"/>
    <property type="evidence" value="ECO:0007669"/>
    <property type="project" value="UniProtKB-UniRule"/>
</dbReference>
<dbReference type="RefSeq" id="WP_190353095.1">
    <property type="nucleotide sequence ID" value="NZ_JACJPY010000125.1"/>
</dbReference>
<dbReference type="AlphaFoldDB" id="A0A926Z8C2"/>
<name>A0A926Z8C2_9CYAN</name>
<dbReference type="GO" id="GO:0005737">
    <property type="term" value="C:cytoplasm"/>
    <property type="evidence" value="ECO:0007669"/>
    <property type="project" value="UniProtKB-SubCell"/>
</dbReference>
<reference evidence="8" key="1">
    <citation type="journal article" date="2015" name="ISME J.">
        <title>Draft Genome Sequence of Streptomyces incarnatus NRRL8089, which Produces the Nucleoside Antibiotic Sinefungin.</title>
        <authorList>
            <person name="Oshima K."/>
            <person name="Hattori M."/>
            <person name="Shimizu H."/>
            <person name="Fukuda K."/>
            <person name="Nemoto M."/>
            <person name="Inagaki K."/>
            <person name="Tamura T."/>
        </authorList>
    </citation>
    <scope>NUCLEOTIDE SEQUENCE</scope>
    <source>
        <strain evidence="8">FACHB-1277</strain>
    </source>
</reference>
<dbReference type="InterPro" id="IPR022882">
    <property type="entry name" value="tRNA_adenine-N6_MeTrfase"/>
</dbReference>
<keyword evidence="3 6" id="KW-0808">Transferase</keyword>
<dbReference type="InterPro" id="IPR050210">
    <property type="entry name" value="tRNA_Adenine-N(6)_MTase"/>
</dbReference>
<dbReference type="CDD" id="cd02440">
    <property type="entry name" value="AdoMet_MTases"/>
    <property type="match status" value="1"/>
</dbReference>
<dbReference type="SUPFAM" id="SSF53335">
    <property type="entry name" value="S-adenosyl-L-methionine-dependent methyltransferases"/>
    <property type="match status" value="1"/>
</dbReference>
<evidence type="ECO:0000256" key="1">
    <source>
        <dbReference type="ARBA" id="ARBA00022490"/>
    </source>
</evidence>